<dbReference type="GO" id="GO:0006355">
    <property type="term" value="P:regulation of DNA-templated transcription"/>
    <property type="evidence" value="ECO:0007669"/>
    <property type="project" value="InterPro"/>
</dbReference>
<keyword evidence="3 4" id="KW-0539">Nucleus</keyword>
<proteinExistence type="inferred from homology"/>
<evidence type="ECO:0000313" key="10">
    <source>
        <dbReference type="Proteomes" id="UP000825729"/>
    </source>
</evidence>
<comment type="domain">
    <text evidence="5">The QLQ domain and WRC domain may be involved in protein-protein interaction and DNA-binding, respectively.</text>
</comment>
<dbReference type="GO" id="GO:0032502">
    <property type="term" value="P:developmental process"/>
    <property type="evidence" value="ECO:0007669"/>
    <property type="project" value="InterPro"/>
</dbReference>
<dbReference type="GO" id="GO:0005634">
    <property type="term" value="C:nucleus"/>
    <property type="evidence" value="ECO:0007669"/>
    <property type="project" value="UniProtKB-SubCell"/>
</dbReference>
<sequence>MDYMSLELWKEQNQSEQSAKMPPFMFEEQRRQSYGSGLALCAPEQDIRNAANMPLPFPDPSLVACAPRKGGLFSLSQWQELEVQLLIFKYMAAGIPVPPDLILLVQRSLPDKLAFQRHLYQQNQRYQPGGYWGREGVDSEPGRCRRTDGKKWRCSKDVVPGKKYCERHMHRGRNRSRKLVEDPTPTSAPAAADFNKTTTSPAPPSGLSKCSTLISLSGPSSSSDLLDLSSMPESSENELLFDETFDANASGKVLRRFFEDSPSSCSNPALTSPHTAHLSMASSGNTSSEFSLKLATDNNEMVPGIENIATRNARWNGWSNNFEASTGSPLAEALRASALTSPTSVLLKSNRSLSETSSFSG</sequence>
<evidence type="ECO:0000256" key="2">
    <source>
        <dbReference type="ARBA" id="ARBA00008122"/>
    </source>
</evidence>
<dbReference type="GO" id="GO:0006351">
    <property type="term" value="P:DNA-templated transcription"/>
    <property type="evidence" value="ECO:0007669"/>
    <property type="project" value="UniProtKB-UniRule"/>
</dbReference>
<dbReference type="Proteomes" id="UP000825729">
    <property type="component" value="Unassembled WGS sequence"/>
</dbReference>
<name>A0AAV7E628_ARIFI</name>
<dbReference type="InterPro" id="IPR031137">
    <property type="entry name" value="GRF"/>
</dbReference>
<evidence type="ECO:0000313" key="9">
    <source>
        <dbReference type="EMBL" id="KAG9443856.1"/>
    </source>
</evidence>
<comment type="similarity">
    <text evidence="2 5">Belongs to the GRF family.</text>
</comment>
<feature type="domain" description="WRC" evidence="8">
    <location>
        <begin position="138"/>
        <end position="182"/>
    </location>
</feature>
<dbReference type="PANTHER" id="PTHR31602">
    <property type="entry name" value="GROWTH-REGULATING FACTOR 5"/>
    <property type="match status" value="1"/>
</dbReference>
<dbReference type="InterPro" id="IPR014977">
    <property type="entry name" value="WRC_dom"/>
</dbReference>
<feature type="short sequence motif" description="Bipartite nuclear localization signal" evidence="4">
    <location>
        <begin position="143"/>
        <end position="153"/>
    </location>
</feature>
<evidence type="ECO:0000256" key="6">
    <source>
        <dbReference type="SAM" id="MobiDB-lite"/>
    </source>
</evidence>
<comment type="subcellular location">
    <subcellularLocation>
        <location evidence="1 4 5">Nucleus</location>
    </subcellularLocation>
</comment>
<dbReference type="SMART" id="SM00951">
    <property type="entry name" value="QLQ"/>
    <property type="match status" value="1"/>
</dbReference>
<dbReference type="InterPro" id="IPR014978">
    <property type="entry name" value="Gln-Leu-Gln_QLQ"/>
</dbReference>
<evidence type="ECO:0000256" key="1">
    <source>
        <dbReference type="ARBA" id="ARBA00004123"/>
    </source>
</evidence>
<feature type="short sequence motif" description="Bipartite nuclear localization signal" evidence="4">
    <location>
        <begin position="171"/>
        <end position="178"/>
    </location>
</feature>
<keyword evidence="5" id="KW-0805">Transcription regulation</keyword>
<protein>
    <recommendedName>
        <fullName evidence="5">Growth-regulating factor</fullName>
    </recommendedName>
</protein>
<keyword evidence="5" id="KW-0010">Activator</keyword>
<feature type="compositionally biased region" description="Low complexity" evidence="6">
    <location>
        <begin position="183"/>
        <end position="192"/>
    </location>
</feature>
<evidence type="ECO:0000256" key="4">
    <source>
        <dbReference type="PROSITE-ProRule" id="PRU01002"/>
    </source>
</evidence>
<dbReference type="GO" id="GO:0005524">
    <property type="term" value="F:ATP binding"/>
    <property type="evidence" value="ECO:0007669"/>
    <property type="project" value="UniProtKB-UniRule"/>
</dbReference>
<evidence type="ECO:0000259" key="8">
    <source>
        <dbReference type="PROSITE" id="PS51667"/>
    </source>
</evidence>
<gene>
    <name evidence="9" type="ORF">H6P81_015196</name>
</gene>
<dbReference type="PANTHER" id="PTHR31602:SF63">
    <property type="entry name" value="GROWTH-REGULATING FACTOR 3"/>
    <property type="match status" value="1"/>
</dbReference>
<feature type="region of interest" description="Disordered" evidence="6">
    <location>
        <begin position="342"/>
        <end position="361"/>
    </location>
</feature>
<dbReference type="PROSITE" id="PS51667">
    <property type="entry name" value="WRC"/>
    <property type="match status" value="1"/>
</dbReference>
<dbReference type="Pfam" id="PF08879">
    <property type="entry name" value="WRC"/>
    <property type="match status" value="1"/>
</dbReference>
<keyword evidence="5" id="KW-0804">Transcription</keyword>
<feature type="domain" description="QLQ" evidence="7">
    <location>
        <begin position="72"/>
        <end position="107"/>
    </location>
</feature>
<evidence type="ECO:0000259" key="7">
    <source>
        <dbReference type="PROSITE" id="PS51666"/>
    </source>
</evidence>
<keyword evidence="10" id="KW-1185">Reference proteome</keyword>
<feature type="region of interest" description="Disordered" evidence="6">
    <location>
        <begin position="166"/>
        <end position="213"/>
    </location>
</feature>
<comment type="caution">
    <text evidence="9">The sequence shown here is derived from an EMBL/GenBank/DDBJ whole genome shotgun (WGS) entry which is preliminary data.</text>
</comment>
<evidence type="ECO:0000256" key="3">
    <source>
        <dbReference type="ARBA" id="ARBA00023242"/>
    </source>
</evidence>
<reference evidence="9 10" key="1">
    <citation type="submission" date="2021-07" db="EMBL/GenBank/DDBJ databases">
        <title>The Aristolochia fimbriata genome: insights into angiosperm evolution, floral development and chemical biosynthesis.</title>
        <authorList>
            <person name="Jiao Y."/>
        </authorList>
    </citation>
    <scope>NUCLEOTIDE SEQUENCE [LARGE SCALE GENOMIC DNA]</scope>
    <source>
        <strain evidence="9">IBCAS-2021</strain>
        <tissue evidence="9">Leaf</tissue>
    </source>
</reference>
<comment type="function">
    <text evidence="5">Transcription activator.</text>
</comment>
<dbReference type="EMBL" id="JAINDJ010000006">
    <property type="protein sequence ID" value="KAG9443856.1"/>
    <property type="molecule type" value="Genomic_DNA"/>
</dbReference>
<evidence type="ECO:0000256" key="5">
    <source>
        <dbReference type="RuleBase" id="RU367127"/>
    </source>
</evidence>
<organism evidence="9 10">
    <name type="scientific">Aristolochia fimbriata</name>
    <name type="common">White veined hardy Dutchman's pipe vine</name>
    <dbReference type="NCBI Taxonomy" id="158543"/>
    <lineage>
        <taxon>Eukaryota</taxon>
        <taxon>Viridiplantae</taxon>
        <taxon>Streptophyta</taxon>
        <taxon>Embryophyta</taxon>
        <taxon>Tracheophyta</taxon>
        <taxon>Spermatophyta</taxon>
        <taxon>Magnoliopsida</taxon>
        <taxon>Magnoliidae</taxon>
        <taxon>Piperales</taxon>
        <taxon>Aristolochiaceae</taxon>
        <taxon>Aristolochia</taxon>
    </lineage>
</organism>
<dbReference type="PROSITE" id="PS51666">
    <property type="entry name" value="QLQ"/>
    <property type="match status" value="1"/>
</dbReference>
<accession>A0AAV7E628</accession>
<dbReference type="Pfam" id="PF08880">
    <property type="entry name" value="QLQ"/>
    <property type="match status" value="1"/>
</dbReference>
<dbReference type="AlphaFoldDB" id="A0AAV7E628"/>
<feature type="compositionally biased region" description="Basic residues" evidence="6">
    <location>
        <begin position="168"/>
        <end position="177"/>
    </location>
</feature>